<protein>
    <submittedName>
        <fullName evidence="2">Uncharacterized protein</fullName>
    </submittedName>
</protein>
<feature type="region of interest" description="Disordered" evidence="1">
    <location>
        <begin position="1"/>
        <end position="76"/>
    </location>
</feature>
<feature type="non-terminal residue" evidence="2">
    <location>
        <position position="1"/>
    </location>
</feature>
<evidence type="ECO:0000256" key="1">
    <source>
        <dbReference type="SAM" id="MobiDB-lite"/>
    </source>
</evidence>
<proteinExistence type="predicted"/>
<organism evidence="2">
    <name type="scientific">Arion vulgaris</name>
    <dbReference type="NCBI Taxonomy" id="1028688"/>
    <lineage>
        <taxon>Eukaryota</taxon>
        <taxon>Metazoa</taxon>
        <taxon>Spiralia</taxon>
        <taxon>Lophotrochozoa</taxon>
        <taxon>Mollusca</taxon>
        <taxon>Gastropoda</taxon>
        <taxon>Heterobranchia</taxon>
        <taxon>Euthyneura</taxon>
        <taxon>Panpulmonata</taxon>
        <taxon>Eupulmonata</taxon>
        <taxon>Stylommatophora</taxon>
        <taxon>Helicina</taxon>
        <taxon>Arionoidea</taxon>
        <taxon>Arionidae</taxon>
        <taxon>Arion</taxon>
    </lineage>
</organism>
<feature type="compositionally biased region" description="Basic and acidic residues" evidence="1">
    <location>
        <begin position="49"/>
        <end position="65"/>
    </location>
</feature>
<accession>A0A0B6YZK4</accession>
<name>A0A0B6YZK4_9EUPU</name>
<reference evidence="2" key="1">
    <citation type="submission" date="2014-12" db="EMBL/GenBank/DDBJ databases">
        <title>Insight into the proteome of Arion vulgaris.</title>
        <authorList>
            <person name="Aradska J."/>
            <person name="Bulat T."/>
            <person name="Smidak R."/>
            <person name="Sarate P."/>
            <person name="Gangsoo J."/>
            <person name="Sialana F."/>
            <person name="Bilban M."/>
            <person name="Lubec G."/>
        </authorList>
    </citation>
    <scope>NUCLEOTIDE SEQUENCE</scope>
    <source>
        <tissue evidence="2">Skin</tissue>
    </source>
</reference>
<sequence>LSSPSSLTNKGHSGNQCRFDGQYHREDDITHEVSDEISKQTDNTRNLTLRRETNQRDESDQHIAEKMPTNHAQPQHFAVIAVDLGTTHSG</sequence>
<feature type="compositionally biased region" description="Polar residues" evidence="1">
    <location>
        <begin position="1"/>
        <end position="16"/>
    </location>
</feature>
<evidence type="ECO:0000313" key="2">
    <source>
        <dbReference type="EMBL" id="CEK61769.1"/>
    </source>
</evidence>
<dbReference type="AlphaFoldDB" id="A0A0B6YZK4"/>
<dbReference type="EMBL" id="HACG01014904">
    <property type="protein sequence ID" value="CEK61769.1"/>
    <property type="molecule type" value="Transcribed_RNA"/>
</dbReference>
<feature type="non-terminal residue" evidence="2">
    <location>
        <position position="90"/>
    </location>
</feature>
<feature type="compositionally biased region" description="Basic and acidic residues" evidence="1">
    <location>
        <begin position="21"/>
        <end position="39"/>
    </location>
</feature>
<gene>
    <name evidence="2" type="primary">ORF43224</name>
</gene>